<keyword evidence="5 7" id="KW-1133">Transmembrane helix</keyword>
<dbReference type="AlphaFoldDB" id="A0A5S5AIH6"/>
<dbReference type="PANTHER" id="PTHR42865">
    <property type="entry name" value="PROTON/GLUTAMATE-ASPARTATE SYMPORTER"/>
    <property type="match status" value="1"/>
</dbReference>
<feature type="transmembrane region" description="Helical" evidence="7">
    <location>
        <begin position="290"/>
        <end position="313"/>
    </location>
</feature>
<feature type="transmembrane region" description="Helical" evidence="7">
    <location>
        <begin position="325"/>
        <end position="344"/>
    </location>
</feature>
<dbReference type="RefSeq" id="WP_148867881.1">
    <property type="nucleotide sequence ID" value="NZ_VNHO01000033.1"/>
</dbReference>
<name>A0A5S5AIH6_9FIRM</name>
<protein>
    <submittedName>
        <fullName evidence="8">Na+/H+-dicarboxylate symporter</fullName>
    </submittedName>
</protein>
<feature type="transmembrane region" description="Helical" evidence="7">
    <location>
        <begin position="12"/>
        <end position="31"/>
    </location>
</feature>
<dbReference type="PANTHER" id="PTHR42865:SF7">
    <property type="entry name" value="PROTON_GLUTAMATE-ASPARTATE SYMPORTER"/>
    <property type="match status" value="1"/>
</dbReference>
<feature type="transmembrane region" description="Helical" evidence="7">
    <location>
        <begin position="184"/>
        <end position="203"/>
    </location>
</feature>
<feature type="transmembrane region" description="Helical" evidence="7">
    <location>
        <begin position="223"/>
        <end position="241"/>
    </location>
</feature>
<dbReference type="Pfam" id="PF00375">
    <property type="entry name" value="SDF"/>
    <property type="match status" value="1"/>
</dbReference>
<evidence type="ECO:0000256" key="7">
    <source>
        <dbReference type="SAM" id="Phobius"/>
    </source>
</evidence>
<dbReference type="GO" id="GO:0015293">
    <property type="term" value="F:symporter activity"/>
    <property type="evidence" value="ECO:0007669"/>
    <property type="project" value="UniProtKB-KW"/>
</dbReference>
<evidence type="ECO:0000313" key="9">
    <source>
        <dbReference type="Proteomes" id="UP000322294"/>
    </source>
</evidence>
<reference evidence="8 9" key="1">
    <citation type="submission" date="2019-07" db="EMBL/GenBank/DDBJ databases">
        <title>Genomic Encyclopedia of Type Strains, Phase I: the one thousand microbial genomes (KMG-I) project.</title>
        <authorList>
            <person name="Kyrpides N."/>
        </authorList>
    </citation>
    <scope>NUCLEOTIDE SEQUENCE [LARGE SCALE GENOMIC DNA]</scope>
    <source>
        <strain evidence="8 9">DSM 16647</strain>
    </source>
</reference>
<dbReference type="Gene3D" id="1.10.3860.10">
    <property type="entry name" value="Sodium:dicarboxylate symporter"/>
    <property type="match status" value="1"/>
</dbReference>
<accession>A0A5S5AIH6</accession>
<gene>
    <name evidence="8" type="ORF">LZ11_02208</name>
</gene>
<evidence type="ECO:0000256" key="4">
    <source>
        <dbReference type="ARBA" id="ARBA00022692"/>
    </source>
</evidence>
<evidence type="ECO:0000256" key="1">
    <source>
        <dbReference type="ARBA" id="ARBA00004651"/>
    </source>
</evidence>
<dbReference type="InterPro" id="IPR036458">
    <property type="entry name" value="Na:dicarbo_symporter_sf"/>
</dbReference>
<keyword evidence="2" id="KW-0813">Transport</keyword>
<dbReference type="EMBL" id="VNHO01000033">
    <property type="protein sequence ID" value="TYP49241.1"/>
    <property type="molecule type" value="Genomic_DNA"/>
</dbReference>
<keyword evidence="3" id="KW-1003">Cell membrane</keyword>
<dbReference type="PRINTS" id="PR00173">
    <property type="entry name" value="EDTRNSPORT"/>
</dbReference>
<organism evidence="8 9">
    <name type="scientific">Thermosediminibacter litoriperuensis</name>
    <dbReference type="NCBI Taxonomy" id="291989"/>
    <lineage>
        <taxon>Bacteria</taxon>
        <taxon>Bacillati</taxon>
        <taxon>Bacillota</taxon>
        <taxon>Clostridia</taxon>
        <taxon>Thermosediminibacterales</taxon>
        <taxon>Thermosediminibacteraceae</taxon>
        <taxon>Thermosediminibacter</taxon>
    </lineage>
</organism>
<evidence type="ECO:0000256" key="6">
    <source>
        <dbReference type="ARBA" id="ARBA00023136"/>
    </source>
</evidence>
<proteinExistence type="predicted"/>
<comment type="caution">
    <text evidence="8">The sequence shown here is derived from an EMBL/GenBank/DDBJ whole genome shotgun (WGS) entry which is preliminary data.</text>
</comment>
<dbReference type="SUPFAM" id="SSF118215">
    <property type="entry name" value="Proton glutamate symport protein"/>
    <property type="match status" value="1"/>
</dbReference>
<evidence type="ECO:0000256" key="3">
    <source>
        <dbReference type="ARBA" id="ARBA00022475"/>
    </source>
</evidence>
<keyword evidence="4 7" id="KW-0812">Transmembrane</keyword>
<evidence type="ECO:0000313" key="8">
    <source>
        <dbReference type="EMBL" id="TYP49241.1"/>
    </source>
</evidence>
<dbReference type="OrthoDB" id="9768885at2"/>
<feature type="transmembrane region" description="Helical" evidence="7">
    <location>
        <begin position="80"/>
        <end position="101"/>
    </location>
</feature>
<feature type="transmembrane region" description="Helical" evidence="7">
    <location>
        <begin position="144"/>
        <end position="163"/>
    </location>
</feature>
<keyword evidence="6 7" id="KW-0472">Membrane</keyword>
<feature type="transmembrane region" description="Helical" evidence="7">
    <location>
        <begin position="350"/>
        <end position="373"/>
    </location>
</feature>
<dbReference type="GO" id="GO:0005886">
    <property type="term" value="C:plasma membrane"/>
    <property type="evidence" value="ECO:0007669"/>
    <property type="project" value="UniProtKB-SubCell"/>
</dbReference>
<dbReference type="Proteomes" id="UP000322294">
    <property type="component" value="Unassembled WGS sequence"/>
</dbReference>
<evidence type="ECO:0000256" key="5">
    <source>
        <dbReference type="ARBA" id="ARBA00022989"/>
    </source>
</evidence>
<feature type="transmembrane region" description="Helical" evidence="7">
    <location>
        <begin position="43"/>
        <end position="68"/>
    </location>
</feature>
<keyword evidence="9" id="KW-1185">Reference proteome</keyword>
<feature type="transmembrane region" description="Helical" evidence="7">
    <location>
        <begin position="253"/>
        <end position="270"/>
    </location>
</feature>
<comment type="subcellular location">
    <subcellularLocation>
        <location evidence="1">Cell membrane</location>
        <topology evidence="1">Multi-pass membrane protein</topology>
    </subcellularLocation>
</comment>
<dbReference type="GO" id="GO:0006835">
    <property type="term" value="P:dicarboxylic acid transport"/>
    <property type="evidence" value="ECO:0007669"/>
    <property type="project" value="TreeGrafter"/>
</dbReference>
<dbReference type="InterPro" id="IPR001991">
    <property type="entry name" value="Na-dicarboxylate_symporter"/>
</dbReference>
<evidence type="ECO:0000256" key="2">
    <source>
        <dbReference type="ARBA" id="ARBA00022448"/>
    </source>
</evidence>
<sequence>MGFKSWYGRISLANKILIAMVLGALIGYIVGPGITVLDPIGTIFLRLLKMVILPLVFFSIAAGASSVIDLSRLKRIGGLFLVYWVLSSLAAAAVGLVWAAIFKPGVGVKLAEKAAENAGEVNLLQSFINWIPDNVAAAFTNFNMIQVIVFSIFCGLTAAALGETDSGRFLRNFFKSGDELMMKMVGYIMEFAPYGVFALMANITGTAGTIVLGALAKMLVTQYVAYATILFVVYPMILTVFARVNPIQHFRNIFPAMVVAFSTCSSSATLPVTMESTKKRAGVPEDIVNLIAPPAATINMHAVAAEMPIYALFAAQIFGLDLAPASLLSIIVLGVVMAAGVAGVPGGAVMMASVLMNIMGLPMTIIPWIAGIYRLIDMPNTMLNVTGDTVGMVTVASMMGELDRETFQGNN</sequence>